<feature type="chain" id="PRO_5029453598" evidence="1">
    <location>
        <begin position="24"/>
        <end position="124"/>
    </location>
</feature>
<feature type="signal peptide" evidence="1">
    <location>
        <begin position="1"/>
        <end position="23"/>
    </location>
</feature>
<dbReference type="EMBL" id="CP051682">
    <property type="protein sequence ID" value="QJD98493.1"/>
    <property type="molecule type" value="Genomic_DNA"/>
</dbReference>
<keyword evidence="3" id="KW-1185">Reference proteome</keyword>
<gene>
    <name evidence="2" type="ORF">HH214_20150</name>
</gene>
<protein>
    <submittedName>
        <fullName evidence="2">Uncharacterized protein</fullName>
    </submittedName>
</protein>
<dbReference type="Proteomes" id="UP000503278">
    <property type="component" value="Chromosome"/>
</dbReference>
<accession>A0A7L5EC29</accession>
<dbReference type="AlphaFoldDB" id="A0A7L5EC29"/>
<evidence type="ECO:0000313" key="3">
    <source>
        <dbReference type="Proteomes" id="UP000503278"/>
    </source>
</evidence>
<sequence length="124" mass="14314">MKSFIITLLIFIFVTSATQAQKAADSTMLTIFLKHQEDKNLKEINAKLDANQFHEMFPPKFARVVSWYVMMGIGQVVTLKFPADKLRELNLTLENGAWGAFNTSFYPTYDYMPVWKAQQQTKKP</sequence>
<proteinExistence type="predicted"/>
<evidence type="ECO:0000256" key="1">
    <source>
        <dbReference type="SAM" id="SignalP"/>
    </source>
</evidence>
<evidence type="ECO:0000313" key="2">
    <source>
        <dbReference type="EMBL" id="QJD98493.1"/>
    </source>
</evidence>
<keyword evidence="1" id="KW-0732">Signal</keyword>
<name>A0A7L5EC29_9SPHI</name>
<dbReference type="KEGG" id="mrob:HH214_20150"/>
<organism evidence="2 3">
    <name type="scientific">Mucilaginibacter robiniae</name>
    <dbReference type="NCBI Taxonomy" id="2728022"/>
    <lineage>
        <taxon>Bacteria</taxon>
        <taxon>Pseudomonadati</taxon>
        <taxon>Bacteroidota</taxon>
        <taxon>Sphingobacteriia</taxon>
        <taxon>Sphingobacteriales</taxon>
        <taxon>Sphingobacteriaceae</taxon>
        <taxon>Mucilaginibacter</taxon>
    </lineage>
</organism>
<reference evidence="2 3" key="1">
    <citation type="submission" date="2020-04" db="EMBL/GenBank/DDBJ databases">
        <title>Genome sequencing of novel species.</title>
        <authorList>
            <person name="Heo J."/>
            <person name="Kim S.-J."/>
            <person name="Kim J.-S."/>
            <person name="Hong S.-B."/>
            <person name="Kwon S.-W."/>
        </authorList>
    </citation>
    <scope>NUCLEOTIDE SEQUENCE [LARGE SCALE GENOMIC DNA]</scope>
    <source>
        <strain evidence="2 3">F39-2</strain>
    </source>
</reference>